<dbReference type="Proteomes" id="UP000814033">
    <property type="component" value="Unassembled WGS sequence"/>
</dbReference>
<reference evidence="1" key="1">
    <citation type="submission" date="2021-02" db="EMBL/GenBank/DDBJ databases">
        <authorList>
            <consortium name="DOE Joint Genome Institute"/>
            <person name="Ahrendt S."/>
            <person name="Looney B.P."/>
            <person name="Miyauchi S."/>
            <person name="Morin E."/>
            <person name="Drula E."/>
            <person name="Courty P.E."/>
            <person name="Chicoki N."/>
            <person name="Fauchery L."/>
            <person name="Kohler A."/>
            <person name="Kuo A."/>
            <person name="Labutti K."/>
            <person name="Pangilinan J."/>
            <person name="Lipzen A."/>
            <person name="Riley R."/>
            <person name="Andreopoulos W."/>
            <person name="He G."/>
            <person name="Johnson J."/>
            <person name="Barry K.W."/>
            <person name="Grigoriev I.V."/>
            <person name="Nagy L."/>
            <person name="Hibbett D."/>
            <person name="Henrissat B."/>
            <person name="Matheny P.B."/>
            <person name="Labbe J."/>
            <person name="Martin F."/>
        </authorList>
    </citation>
    <scope>NUCLEOTIDE SEQUENCE</scope>
    <source>
        <strain evidence="1">FP105234-sp</strain>
    </source>
</reference>
<organism evidence="1 2">
    <name type="scientific">Auriscalpium vulgare</name>
    <dbReference type="NCBI Taxonomy" id="40419"/>
    <lineage>
        <taxon>Eukaryota</taxon>
        <taxon>Fungi</taxon>
        <taxon>Dikarya</taxon>
        <taxon>Basidiomycota</taxon>
        <taxon>Agaricomycotina</taxon>
        <taxon>Agaricomycetes</taxon>
        <taxon>Russulales</taxon>
        <taxon>Auriscalpiaceae</taxon>
        <taxon>Auriscalpium</taxon>
    </lineage>
</organism>
<sequence length="146" mass="15497">MIALTYFMIMFTVLTVSVSSAPTRSVTPKGTQTGKGTFFSPGLGACGRRNTDADSIVAVSKQLFDNFPRAMFQSSKRLLHSGAGANPNANPICGKKITANSGGKSVKVTVVDRCVGCSSTIWTSRRAFNKLANPAKGVTPITWTFD</sequence>
<comment type="caution">
    <text evidence="1">The sequence shown here is derived from an EMBL/GenBank/DDBJ whole genome shotgun (WGS) entry which is preliminary data.</text>
</comment>
<dbReference type="EMBL" id="MU275851">
    <property type="protein sequence ID" value="KAI0051525.1"/>
    <property type="molecule type" value="Genomic_DNA"/>
</dbReference>
<proteinExistence type="predicted"/>
<evidence type="ECO:0000313" key="1">
    <source>
        <dbReference type="EMBL" id="KAI0051525.1"/>
    </source>
</evidence>
<name>A0ACB8S6J6_9AGAM</name>
<reference evidence="1" key="2">
    <citation type="journal article" date="2022" name="New Phytol.">
        <title>Evolutionary transition to the ectomycorrhizal habit in the genomes of a hyperdiverse lineage of mushroom-forming fungi.</title>
        <authorList>
            <person name="Looney B."/>
            <person name="Miyauchi S."/>
            <person name="Morin E."/>
            <person name="Drula E."/>
            <person name="Courty P.E."/>
            <person name="Kohler A."/>
            <person name="Kuo A."/>
            <person name="LaButti K."/>
            <person name="Pangilinan J."/>
            <person name="Lipzen A."/>
            <person name="Riley R."/>
            <person name="Andreopoulos W."/>
            <person name="He G."/>
            <person name="Johnson J."/>
            <person name="Nolan M."/>
            <person name="Tritt A."/>
            <person name="Barry K.W."/>
            <person name="Grigoriev I.V."/>
            <person name="Nagy L.G."/>
            <person name="Hibbett D."/>
            <person name="Henrissat B."/>
            <person name="Matheny P.B."/>
            <person name="Labbe J."/>
            <person name="Martin F.M."/>
        </authorList>
    </citation>
    <scope>NUCLEOTIDE SEQUENCE</scope>
    <source>
        <strain evidence="1">FP105234-sp</strain>
    </source>
</reference>
<protein>
    <submittedName>
        <fullName evidence="1">Uncharacterized protein</fullName>
    </submittedName>
</protein>
<accession>A0ACB8S6J6</accession>
<gene>
    <name evidence="1" type="ORF">FA95DRAFT_1569832</name>
</gene>
<evidence type="ECO:0000313" key="2">
    <source>
        <dbReference type="Proteomes" id="UP000814033"/>
    </source>
</evidence>
<keyword evidence="2" id="KW-1185">Reference proteome</keyword>